<dbReference type="Proteomes" id="UP000772434">
    <property type="component" value="Unassembled WGS sequence"/>
</dbReference>
<protein>
    <submittedName>
        <fullName evidence="4">Ice-binding protein</fullName>
    </submittedName>
</protein>
<evidence type="ECO:0000256" key="1">
    <source>
        <dbReference type="ARBA" id="ARBA00005445"/>
    </source>
</evidence>
<organism evidence="4 5">
    <name type="scientific">Rhodocollybia butyracea</name>
    <dbReference type="NCBI Taxonomy" id="206335"/>
    <lineage>
        <taxon>Eukaryota</taxon>
        <taxon>Fungi</taxon>
        <taxon>Dikarya</taxon>
        <taxon>Basidiomycota</taxon>
        <taxon>Agaricomycotina</taxon>
        <taxon>Agaricomycetes</taxon>
        <taxon>Agaricomycetidae</taxon>
        <taxon>Agaricales</taxon>
        <taxon>Marasmiineae</taxon>
        <taxon>Omphalotaceae</taxon>
        <taxon>Rhodocollybia</taxon>
    </lineage>
</organism>
<comment type="similarity">
    <text evidence="1">Belongs to the ice-binding protein family.</text>
</comment>
<dbReference type="Pfam" id="PF11999">
    <property type="entry name" value="Ice_binding"/>
    <property type="match status" value="1"/>
</dbReference>
<name>A0A9P5PV81_9AGAR</name>
<dbReference type="OrthoDB" id="10264374at2759"/>
<accession>A0A9P5PV81</accession>
<evidence type="ECO:0000256" key="2">
    <source>
        <dbReference type="ARBA" id="ARBA00022729"/>
    </source>
</evidence>
<sequence length="251" mass="24939">MFSTSHKVACLSLLASLLSVNAAPGVINLGPAPVNLGTAANYAILSQTGVSTVPPSSITGDIAVSPISGGALTGFALTLAPGGAFSTSSQVTGDLFAASYAAPTPVTLRTAISDMQTAFSNANGLVNPGFRNLAGGSIGGLILTPALYRWTTSVSISDVGVTISGTSSDVFVFQIAGTFDIASDAQVILVGGALASNIFWVVTGAVTVHPGAHFEGVILAKTGVTLQTGATMNGRILSQTLVALQSATVVG</sequence>
<comment type="caution">
    <text evidence="4">The sequence shown here is derived from an EMBL/GenBank/DDBJ whole genome shotgun (WGS) entry which is preliminary data.</text>
</comment>
<evidence type="ECO:0000313" key="5">
    <source>
        <dbReference type="Proteomes" id="UP000772434"/>
    </source>
</evidence>
<gene>
    <name evidence="4" type="ORF">BDP27DRAFT_1421683</name>
</gene>
<proteinExistence type="inferred from homology"/>
<dbReference type="AlphaFoldDB" id="A0A9P5PV81"/>
<dbReference type="InterPro" id="IPR021884">
    <property type="entry name" value="Ice-bd_prot"/>
</dbReference>
<reference evidence="4" key="1">
    <citation type="submission" date="2020-11" db="EMBL/GenBank/DDBJ databases">
        <authorList>
            <consortium name="DOE Joint Genome Institute"/>
            <person name="Ahrendt S."/>
            <person name="Riley R."/>
            <person name="Andreopoulos W."/>
            <person name="Labutti K."/>
            <person name="Pangilinan J."/>
            <person name="Ruiz-Duenas F.J."/>
            <person name="Barrasa J.M."/>
            <person name="Sanchez-Garcia M."/>
            <person name="Camarero S."/>
            <person name="Miyauchi S."/>
            <person name="Serrano A."/>
            <person name="Linde D."/>
            <person name="Babiker R."/>
            <person name="Drula E."/>
            <person name="Ayuso-Fernandez I."/>
            <person name="Pacheco R."/>
            <person name="Padilla G."/>
            <person name="Ferreira P."/>
            <person name="Barriuso J."/>
            <person name="Kellner H."/>
            <person name="Castanera R."/>
            <person name="Alfaro M."/>
            <person name="Ramirez L."/>
            <person name="Pisabarro A.G."/>
            <person name="Kuo A."/>
            <person name="Tritt A."/>
            <person name="Lipzen A."/>
            <person name="He G."/>
            <person name="Yan M."/>
            <person name="Ng V."/>
            <person name="Cullen D."/>
            <person name="Martin F."/>
            <person name="Rosso M.-N."/>
            <person name="Henrissat B."/>
            <person name="Hibbett D."/>
            <person name="Martinez A.T."/>
            <person name="Grigoriev I.V."/>
        </authorList>
    </citation>
    <scope>NUCLEOTIDE SEQUENCE</scope>
    <source>
        <strain evidence="4">AH 40177</strain>
    </source>
</reference>
<feature type="chain" id="PRO_5040497608" evidence="3">
    <location>
        <begin position="23"/>
        <end position="251"/>
    </location>
</feature>
<dbReference type="EMBL" id="JADNRY010000058">
    <property type="protein sequence ID" value="KAF9068695.1"/>
    <property type="molecule type" value="Genomic_DNA"/>
</dbReference>
<evidence type="ECO:0000256" key="3">
    <source>
        <dbReference type="SAM" id="SignalP"/>
    </source>
</evidence>
<keyword evidence="5" id="KW-1185">Reference proteome</keyword>
<evidence type="ECO:0000313" key="4">
    <source>
        <dbReference type="EMBL" id="KAF9068695.1"/>
    </source>
</evidence>
<feature type="signal peptide" evidence="3">
    <location>
        <begin position="1"/>
        <end position="22"/>
    </location>
</feature>
<keyword evidence="2 3" id="KW-0732">Signal</keyword>